<keyword evidence="6" id="KW-0732">Signal</keyword>
<dbReference type="InterPro" id="IPR001314">
    <property type="entry name" value="Peptidase_S1A"/>
</dbReference>
<gene>
    <name evidence="8" type="ORF">B5V51_7656</name>
</gene>
<dbReference type="PANTHER" id="PTHR24276">
    <property type="entry name" value="POLYSERASE-RELATED"/>
    <property type="match status" value="1"/>
</dbReference>
<evidence type="ECO:0000256" key="4">
    <source>
        <dbReference type="ARBA" id="ARBA00022825"/>
    </source>
</evidence>
<evidence type="ECO:0000259" key="7">
    <source>
        <dbReference type="PROSITE" id="PS50240"/>
    </source>
</evidence>
<dbReference type="GO" id="GO:0004252">
    <property type="term" value="F:serine-type endopeptidase activity"/>
    <property type="evidence" value="ECO:0007669"/>
    <property type="project" value="InterPro"/>
</dbReference>
<comment type="caution">
    <text evidence="8">The sequence shown here is derived from an EMBL/GenBank/DDBJ whole genome shotgun (WGS) entry which is preliminary data.</text>
</comment>
<dbReference type="EMBL" id="NWSH01003362">
    <property type="protein sequence ID" value="PCG66473.1"/>
    <property type="molecule type" value="Genomic_DNA"/>
</dbReference>
<keyword evidence="3" id="KW-0378">Hydrolase</keyword>
<evidence type="ECO:0000313" key="8">
    <source>
        <dbReference type="EMBL" id="PCG66473.1"/>
    </source>
</evidence>
<dbReference type="GO" id="GO:0006508">
    <property type="term" value="P:proteolysis"/>
    <property type="evidence" value="ECO:0007669"/>
    <property type="project" value="UniProtKB-KW"/>
</dbReference>
<evidence type="ECO:0000256" key="1">
    <source>
        <dbReference type="ARBA" id="ARBA00007664"/>
    </source>
</evidence>
<comment type="similarity">
    <text evidence="1">Belongs to the peptidase S1 family.</text>
</comment>
<keyword evidence="4" id="KW-0720">Serine protease</keyword>
<evidence type="ECO:0000256" key="6">
    <source>
        <dbReference type="SAM" id="SignalP"/>
    </source>
</evidence>
<dbReference type="InterPro" id="IPR050430">
    <property type="entry name" value="Peptidase_S1"/>
</dbReference>
<accession>A0A2A4J4Y6</accession>
<keyword evidence="5" id="KW-1015">Disulfide bond</keyword>
<dbReference type="InterPro" id="IPR043504">
    <property type="entry name" value="Peptidase_S1_PA_chymotrypsin"/>
</dbReference>
<dbReference type="STRING" id="7102.A0A2A4J4Y6"/>
<dbReference type="PANTHER" id="PTHR24276:SF96">
    <property type="entry name" value="PEPTIDASE S1 DOMAIN-CONTAINING PROTEIN"/>
    <property type="match status" value="1"/>
</dbReference>
<organism evidence="8">
    <name type="scientific">Heliothis virescens</name>
    <name type="common">Tobacco budworm moth</name>
    <dbReference type="NCBI Taxonomy" id="7102"/>
    <lineage>
        <taxon>Eukaryota</taxon>
        <taxon>Metazoa</taxon>
        <taxon>Ecdysozoa</taxon>
        <taxon>Arthropoda</taxon>
        <taxon>Hexapoda</taxon>
        <taxon>Insecta</taxon>
        <taxon>Pterygota</taxon>
        <taxon>Neoptera</taxon>
        <taxon>Endopterygota</taxon>
        <taxon>Lepidoptera</taxon>
        <taxon>Glossata</taxon>
        <taxon>Ditrysia</taxon>
        <taxon>Noctuoidea</taxon>
        <taxon>Noctuidae</taxon>
        <taxon>Heliothinae</taxon>
        <taxon>Heliothis</taxon>
    </lineage>
</organism>
<dbReference type="InterPro" id="IPR009003">
    <property type="entry name" value="Peptidase_S1_PA"/>
</dbReference>
<feature type="domain" description="Peptidase S1" evidence="7">
    <location>
        <begin position="26"/>
        <end position="274"/>
    </location>
</feature>
<keyword evidence="2" id="KW-0645">Protease</keyword>
<dbReference type="Gene3D" id="2.40.10.10">
    <property type="entry name" value="Trypsin-like serine proteases"/>
    <property type="match status" value="1"/>
</dbReference>
<evidence type="ECO:0000256" key="2">
    <source>
        <dbReference type="ARBA" id="ARBA00022670"/>
    </source>
</evidence>
<sequence>MNNFGILCLIALYGASYTAVDGASRILGGSAVNNNQFRYMVSLQRLSEVTQLTRGHRCGGALISFSRAVTAASCLYDNNAGTFSLITPAQYRLFAGATRLNDDSFPERIERISSFTVHPQFVPTQRFINDIAVITTARPYSAFVVMTLAVPIADINIAELGVSISTGWGGQNASASASYQLMFTENRVTENADCNTAYNQLGTPISMQPSMVCAMPLINTSGCQGDLGNPLVYDSNLLGVLFLSKDCATPTLEPTPDVYTKVFTHRNWLNEVLNSPLPSGASTYQSGIGLVAIFAVVQVVATMS</sequence>
<protein>
    <recommendedName>
        <fullName evidence="7">Peptidase S1 domain-containing protein</fullName>
    </recommendedName>
</protein>
<proteinExistence type="inferred from homology"/>
<evidence type="ECO:0000256" key="5">
    <source>
        <dbReference type="ARBA" id="ARBA00023157"/>
    </source>
</evidence>
<dbReference type="AlphaFoldDB" id="A0A2A4J4Y6"/>
<dbReference type="Pfam" id="PF00089">
    <property type="entry name" value="Trypsin"/>
    <property type="match status" value="1"/>
</dbReference>
<evidence type="ECO:0000256" key="3">
    <source>
        <dbReference type="ARBA" id="ARBA00022801"/>
    </source>
</evidence>
<feature type="chain" id="PRO_5013127991" description="Peptidase S1 domain-containing protein" evidence="6">
    <location>
        <begin position="23"/>
        <end position="304"/>
    </location>
</feature>
<dbReference type="PROSITE" id="PS50240">
    <property type="entry name" value="TRYPSIN_DOM"/>
    <property type="match status" value="1"/>
</dbReference>
<feature type="signal peptide" evidence="6">
    <location>
        <begin position="1"/>
        <end position="22"/>
    </location>
</feature>
<reference evidence="8" key="1">
    <citation type="submission" date="2017-09" db="EMBL/GenBank/DDBJ databases">
        <title>Contemporary evolution of a Lepidopteran species, Heliothis virescens, in response to modern agricultural practices.</title>
        <authorList>
            <person name="Fritz M.L."/>
            <person name="Deyonke A.M."/>
            <person name="Papanicolaou A."/>
            <person name="Micinski S."/>
            <person name="Westbrook J."/>
            <person name="Gould F."/>
        </authorList>
    </citation>
    <scope>NUCLEOTIDE SEQUENCE [LARGE SCALE GENOMIC DNA]</scope>
    <source>
        <strain evidence="8">HvINT-</strain>
        <tissue evidence="8">Whole body</tissue>
    </source>
</reference>
<dbReference type="SMART" id="SM00020">
    <property type="entry name" value="Tryp_SPc"/>
    <property type="match status" value="1"/>
</dbReference>
<dbReference type="InterPro" id="IPR001254">
    <property type="entry name" value="Trypsin_dom"/>
</dbReference>
<dbReference type="CDD" id="cd00190">
    <property type="entry name" value="Tryp_SPc"/>
    <property type="match status" value="1"/>
</dbReference>
<dbReference type="PRINTS" id="PR00722">
    <property type="entry name" value="CHYMOTRYPSIN"/>
</dbReference>
<dbReference type="SUPFAM" id="SSF50494">
    <property type="entry name" value="Trypsin-like serine proteases"/>
    <property type="match status" value="1"/>
</dbReference>
<name>A0A2A4J4Y6_HELVI</name>